<feature type="transmembrane region" description="Helical" evidence="7">
    <location>
        <begin position="29"/>
        <end position="50"/>
    </location>
</feature>
<dbReference type="PANTHER" id="PTHR30480">
    <property type="entry name" value="BETA-HEXOSAMINIDASE-RELATED"/>
    <property type="match status" value="1"/>
</dbReference>
<keyword evidence="7" id="KW-1133">Transmembrane helix</keyword>
<dbReference type="AlphaFoldDB" id="A0A6L5YII7"/>
<protein>
    <recommendedName>
        <fullName evidence="3">beta-N-acetylhexosaminidase</fullName>
        <ecNumber evidence="3">3.2.1.52</ecNumber>
    </recommendedName>
</protein>
<comment type="similarity">
    <text evidence="2">Belongs to the glycosyl hydrolase 3 family.</text>
</comment>
<evidence type="ECO:0000256" key="7">
    <source>
        <dbReference type="SAM" id="Phobius"/>
    </source>
</evidence>
<keyword evidence="7" id="KW-0812">Transmembrane</keyword>
<dbReference type="SUPFAM" id="SSF51445">
    <property type="entry name" value="(Trans)glycosidases"/>
    <property type="match status" value="1"/>
</dbReference>
<keyword evidence="7" id="KW-0472">Membrane</keyword>
<dbReference type="EC" id="3.2.1.52" evidence="3"/>
<gene>
    <name evidence="9" type="ORF">FYJ59_08130</name>
</gene>
<name>A0A6L5YII7_9FIRM</name>
<dbReference type="EMBL" id="VUMU01000008">
    <property type="protein sequence ID" value="MST58204.1"/>
    <property type="molecule type" value="Genomic_DNA"/>
</dbReference>
<keyword evidence="4" id="KW-0378">Hydrolase</keyword>
<proteinExistence type="inferred from homology"/>
<dbReference type="InterPro" id="IPR001764">
    <property type="entry name" value="Glyco_hydro_3_N"/>
</dbReference>
<feature type="compositionally biased region" description="Basic and acidic residues" evidence="6">
    <location>
        <begin position="1"/>
        <end position="18"/>
    </location>
</feature>
<keyword evidence="10" id="KW-1185">Reference proteome</keyword>
<evidence type="ECO:0000256" key="2">
    <source>
        <dbReference type="ARBA" id="ARBA00005336"/>
    </source>
</evidence>
<feature type="region of interest" description="Disordered" evidence="6">
    <location>
        <begin position="1"/>
        <end position="25"/>
    </location>
</feature>
<evidence type="ECO:0000256" key="1">
    <source>
        <dbReference type="ARBA" id="ARBA00001231"/>
    </source>
</evidence>
<dbReference type="InterPro" id="IPR050226">
    <property type="entry name" value="NagZ_Beta-hexosaminidase"/>
</dbReference>
<comment type="catalytic activity">
    <reaction evidence="1">
        <text>Hydrolysis of terminal non-reducing N-acetyl-D-hexosamine residues in N-acetyl-beta-D-hexosaminides.</text>
        <dbReference type="EC" id="3.2.1.52"/>
    </reaction>
</comment>
<feature type="domain" description="Glycoside hydrolase family 3 N-terminal" evidence="8">
    <location>
        <begin position="133"/>
        <end position="434"/>
    </location>
</feature>
<comment type="caution">
    <text evidence="9">The sequence shown here is derived from an EMBL/GenBank/DDBJ whole genome shotgun (WGS) entry which is preliminary data.</text>
</comment>
<dbReference type="GO" id="GO:0004563">
    <property type="term" value="F:beta-N-acetylhexosaminidase activity"/>
    <property type="evidence" value="ECO:0007669"/>
    <property type="project" value="UniProtKB-EC"/>
</dbReference>
<dbReference type="InterPro" id="IPR036962">
    <property type="entry name" value="Glyco_hydro_3_N_sf"/>
</dbReference>
<dbReference type="PANTHER" id="PTHR30480:SF13">
    <property type="entry name" value="BETA-HEXOSAMINIDASE"/>
    <property type="match status" value="1"/>
</dbReference>
<evidence type="ECO:0000313" key="9">
    <source>
        <dbReference type="EMBL" id="MST58204.1"/>
    </source>
</evidence>
<dbReference type="GO" id="GO:0005975">
    <property type="term" value="P:carbohydrate metabolic process"/>
    <property type="evidence" value="ECO:0007669"/>
    <property type="project" value="InterPro"/>
</dbReference>
<keyword evidence="5" id="KW-0326">Glycosidase</keyword>
<evidence type="ECO:0000256" key="6">
    <source>
        <dbReference type="SAM" id="MobiDB-lite"/>
    </source>
</evidence>
<evidence type="ECO:0000256" key="5">
    <source>
        <dbReference type="ARBA" id="ARBA00023295"/>
    </source>
</evidence>
<dbReference type="Pfam" id="PF00933">
    <property type="entry name" value="Glyco_hydro_3"/>
    <property type="match status" value="1"/>
</dbReference>
<evidence type="ECO:0000256" key="3">
    <source>
        <dbReference type="ARBA" id="ARBA00012663"/>
    </source>
</evidence>
<evidence type="ECO:0000256" key="4">
    <source>
        <dbReference type="ARBA" id="ARBA00022801"/>
    </source>
</evidence>
<evidence type="ECO:0000259" key="8">
    <source>
        <dbReference type="Pfam" id="PF00933"/>
    </source>
</evidence>
<dbReference type="Gene3D" id="3.20.20.300">
    <property type="entry name" value="Glycoside hydrolase, family 3, N-terminal domain"/>
    <property type="match status" value="1"/>
</dbReference>
<dbReference type="GO" id="GO:0009254">
    <property type="term" value="P:peptidoglycan turnover"/>
    <property type="evidence" value="ECO:0007669"/>
    <property type="project" value="TreeGrafter"/>
</dbReference>
<dbReference type="Proteomes" id="UP000476055">
    <property type="component" value="Unassembled WGS sequence"/>
</dbReference>
<organism evidence="9 10">
    <name type="scientific">Waltera intestinalis</name>
    <dbReference type="NCBI Taxonomy" id="2606635"/>
    <lineage>
        <taxon>Bacteria</taxon>
        <taxon>Bacillati</taxon>
        <taxon>Bacillota</taxon>
        <taxon>Clostridia</taxon>
        <taxon>Lachnospirales</taxon>
        <taxon>Lachnospiraceae</taxon>
        <taxon>Waltera</taxon>
    </lineage>
</organism>
<reference evidence="9 10" key="1">
    <citation type="submission" date="2019-08" db="EMBL/GenBank/DDBJ databases">
        <title>In-depth cultivation of the pig gut microbiome towards novel bacterial diversity and tailored functional studies.</title>
        <authorList>
            <person name="Wylensek D."/>
            <person name="Hitch T.C.A."/>
            <person name="Clavel T."/>
        </authorList>
    </citation>
    <scope>NUCLEOTIDE SEQUENCE [LARGE SCALE GENOMIC DNA]</scope>
    <source>
        <strain evidence="9 10">WCA3-601-WT-6H</strain>
    </source>
</reference>
<evidence type="ECO:0000313" key="10">
    <source>
        <dbReference type="Proteomes" id="UP000476055"/>
    </source>
</evidence>
<sequence>MKMDTNEQRQESQQNRREERHKRRQRSQIIAYTVVGIMILVLAAGIAFAVSKITGMNHDRQEQQNRLDDIIASEETITAPTEPVETVPELTNEQKLDKIIDEAIIQNMPLEDKVAGLFITTPESITGVSAAVQAGDGTKDALSKYPVGGIVYAAKNIQSADQLKQMIDNTKLYTSYPLFIAIDGEGTGTDAVAAAGLGTKTDSPETIGASGDTNNAYTAGTTVGSYLAELGFNLDFAPAADLKVVDGNAAGSSSYGTDAATVASFVTGMQTGLQEQKVTAAIGHFPGIGSTTQSTKDGMASTDRSAEDFRANEFAVFQSCIDSGETKMITVSNMAAPSLTGDNTPCSFSSAVVTDILRNELNFRGVIVSGAMNQTAITNYYGADEAAVLALRAGCDMIYAPENFETAYNGVLEAVQNGTISEDRVNDSLRRIYRIKYADKIEQ</sequence>
<dbReference type="InterPro" id="IPR017853">
    <property type="entry name" value="GH"/>
</dbReference>
<accession>A0A6L5YII7</accession>